<dbReference type="AlphaFoldDB" id="A0A7X0BXL8"/>
<keyword evidence="1" id="KW-0812">Transmembrane</keyword>
<dbReference type="RefSeq" id="WP_185082183.1">
    <property type="nucleotide sequence ID" value="NZ_JACHJB010000001.1"/>
</dbReference>
<dbReference type="Proteomes" id="UP000583800">
    <property type="component" value="Unassembled WGS sequence"/>
</dbReference>
<accession>A0A7X0BXL8</accession>
<feature type="transmembrane region" description="Helical" evidence="1">
    <location>
        <begin position="35"/>
        <end position="53"/>
    </location>
</feature>
<dbReference type="EMBL" id="JACHJB010000001">
    <property type="protein sequence ID" value="MBB6343996.1"/>
    <property type="molecule type" value="Genomic_DNA"/>
</dbReference>
<gene>
    <name evidence="2" type="ORF">FHU36_000505</name>
</gene>
<reference evidence="2 3" key="1">
    <citation type="submission" date="2020-08" db="EMBL/GenBank/DDBJ databases">
        <title>Sequencing the genomes of 1000 actinobacteria strains.</title>
        <authorList>
            <person name="Klenk H.-P."/>
        </authorList>
    </citation>
    <scope>NUCLEOTIDE SEQUENCE [LARGE SCALE GENOMIC DNA]</scope>
    <source>
        <strain evidence="2 3">DSM 45913</strain>
    </source>
</reference>
<evidence type="ECO:0000256" key="1">
    <source>
        <dbReference type="SAM" id="Phobius"/>
    </source>
</evidence>
<proteinExistence type="predicted"/>
<name>A0A7X0BXL8_9ACTN</name>
<sequence>MPLRTARAVLSVVPPLELLLLVVLAAGVPLPAPMPVAAEAAAATVLTLELLVARRLFRAGRRGGAGRRAALSATVAHLVPPLVRRRPAGRRPR</sequence>
<keyword evidence="3" id="KW-1185">Reference proteome</keyword>
<keyword evidence="1" id="KW-1133">Transmembrane helix</keyword>
<comment type="caution">
    <text evidence="2">The sequence shown here is derived from an EMBL/GenBank/DDBJ whole genome shotgun (WGS) entry which is preliminary data.</text>
</comment>
<protein>
    <submittedName>
        <fullName evidence="2">Uncharacterized protein</fullName>
    </submittedName>
</protein>
<keyword evidence="1" id="KW-0472">Membrane</keyword>
<organism evidence="2 3">
    <name type="scientific">Nonomuraea muscovyensis</name>
    <dbReference type="NCBI Taxonomy" id="1124761"/>
    <lineage>
        <taxon>Bacteria</taxon>
        <taxon>Bacillati</taxon>
        <taxon>Actinomycetota</taxon>
        <taxon>Actinomycetes</taxon>
        <taxon>Streptosporangiales</taxon>
        <taxon>Streptosporangiaceae</taxon>
        <taxon>Nonomuraea</taxon>
    </lineage>
</organism>
<evidence type="ECO:0000313" key="2">
    <source>
        <dbReference type="EMBL" id="MBB6343996.1"/>
    </source>
</evidence>
<evidence type="ECO:0000313" key="3">
    <source>
        <dbReference type="Proteomes" id="UP000583800"/>
    </source>
</evidence>